<proteinExistence type="predicted"/>
<organism evidence="2 3">
    <name type="scientific">Lacimonas salitolerans</name>
    <dbReference type="NCBI Taxonomy" id="1323750"/>
    <lineage>
        <taxon>Bacteria</taxon>
        <taxon>Pseudomonadati</taxon>
        <taxon>Pseudomonadota</taxon>
        <taxon>Alphaproteobacteria</taxon>
        <taxon>Rhodobacterales</taxon>
        <taxon>Paracoccaceae</taxon>
        <taxon>Lacimonas</taxon>
    </lineage>
</organism>
<dbReference type="GO" id="GO:0102208">
    <property type="term" value="F:2-polyprenyl-6-hydroxyphenol methylase activity"/>
    <property type="evidence" value="ECO:0007669"/>
    <property type="project" value="UniProtKB-EC"/>
</dbReference>
<dbReference type="GO" id="GO:0061542">
    <property type="term" value="F:3-demethylubiquinol 3-O-methyltransferase activity"/>
    <property type="evidence" value="ECO:0007669"/>
    <property type="project" value="UniProtKB-EC"/>
</dbReference>
<dbReference type="CDD" id="cd02440">
    <property type="entry name" value="AdoMet_MTases"/>
    <property type="match status" value="1"/>
</dbReference>
<keyword evidence="2" id="KW-0489">Methyltransferase</keyword>
<protein>
    <submittedName>
        <fullName evidence="2">Class I SAM-dependent methyltransferase</fullName>
        <ecNumber evidence="2">2.1.1.222</ecNumber>
        <ecNumber evidence="2">2.1.1.64</ecNumber>
    </submittedName>
</protein>
<name>A0ABW4ENB1_9RHOB</name>
<sequence length="285" mass="31574">MAKEKLNTQALGLDIGLAFVKWLTGAENLHYGYWQGLDVTAANLRAAQEAYTTRLFALLPDRPLRILDIGGGAGETAKKLLALGHQVDIVVPSPFLAERCRINAPGATVHECRFEDFTGTGPFDLCLFSESFQYIPLDRGLPKCLTLLDAGGEIVLADCFRRDSFQPDATLATVGGGHRIGHFRETLAALSLEVLSEEDITEHAAPSVDLEQGLFNVLGYGITRVDEELSAKRPRLRWGLTRVVSLALNTRKRARLDQRLNRQTRNAQVFADNNIYLMMRLRPKG</sequence>
<accession>A0ABW4ENB1</accession>
<dbReference type="EC" id="2.1.1.222" evidence="2"/>
<dbReference type="SUPFAM" id="SSF53335">
    <property type="entry name" value="S-adenosyl-L-methionine-dependent methyltransferases"/>
    <property type="match status" value="1"/>
</dbReference>
<evidence type="ECO:0000313" key="3">
    <source>
        <dbReference type="Proteomes" id="UP001597186"/>
    </source>
</evidence>
<dbReference type="InterPro" id="IPR029063">
    <property type="entry name" value="SAM-dependent_MTases_sf"/>
</dbReference>
<dbReference type="InterPro" id="IPR013216">
    <property type="entry name" value="Methyltransf_11"/>
</dbReference>
<dbReference type="Pfam" id="PF08241">
    <property type="entry name" value="Methyltransf_11"/>
    <property type="match status" value="1"/>
</dbReference>
<evidence type="ECO:0000259" key="1">
    <source>
        <dbReference type="Pfam" id="PF08241"/>
    </source>
</evidence>
<comment type="caution">
    <text evidence="2">The sequence shown here is derived from an EMBL/GenBank/DDBJ whole genome shotgun (WGS) entry which is preliminary data.</text>
</comment>
<keyword evidence="2" id="KW-0808">Transferase</keyword>
<dbReference type="EC" id="2.1.1.64" evidence="2"/>
<gene>
    <name evidence="2" type="ORF">ACFTOW_19385</name>
</gene>
<dbReference type="Proteomes" id="UP001597186">
    <property type="component" value="Unassembled WGS sequence"/>
</dbReference>
<keyword evidence="3" id="KW-1185">Reference proteome</keyword>
<dbReference type="GO" id="GO:0032259">
    <property type="term" value="P:methylation"/>
    <property type="evidence" value="ECO:0007669"/>
    <property type="project" value="UniProtKB-KW"/>
</dbReference>
<evidence type="ECO:0000313" key="2">
    <source>
        <dbReference type="EMBL" id="MFD1511554.1"/>
    </source>
</evidence>
<reference evidence="3" key="1">
    <citation type="journal article" date="2019" name="Int. J. Syst. Evol. Microbiol.">
        <title>The Global Catalogue of Microorganisms (GCM) 10K type strain sequencing project: providing services to taxonomists for standard genome sequencing and annotation.</title>
        <authorList>
            <consortium name="The Broad Institute Genomics Platform"/>
            <consortium name="The Broad Institute Genome Sequencing Center for Infectious Disease"/>
            <person name="Wu L."/>
            <person name="Ma J."/>
        </authorList>
    </citation>
    <scope>NUCLEOTIDE SEQUENCE [LARGE SCALE GENOMIC DNA]</scope>
    <source>
        <strain evidence="3">CGMCC 1.12477</strain>
    </source>
</reference>
<feature type="domain" description="Methyltransferase type 11" evidence="1">
    <location>
        <begin position="67"/>
        <end position="155"/>
    </location>
</feature>
<dbReference type="RefSeq" id="WP_379918865.1">
    <property type="nucleotide sequence ID" value="NZ_JBHUDD010000159.1"/>
</dbReference>
<dbReference type="EMBL" id="JBHUDD010000159">
    <property type="protein sequence ID" value="MFD1511554.1"/>
    <property type="molecule type" value="Genomic_DNA"/>
</dbReference>
<dbReference type="Gene3D" id="3.40.50.150">
    <property type="entry name" value="Vaccinia Virus protein VP39"/>
    <property type="match status" value="1"/>
</dbReference>